<dbReference type="PROSITE" id="PS51465">
    <property type="entry name" value="KAZAL_2"/>
    <property type="match status" value="1"/>
</dbReference>
<evidence type="ECO:0000259" key="2">
    <source>
        <dbReference type="PROSITE" id="PS51465"/>
    </source>
</evidence>
<name>A0A8C4Q792_EPTBU</name>
<dbReference type="GeneTree" id="ENSGT00940000175547"/>
<dbReference type="PANTHER" id="PTHR10913:SF78">
    <property type="entry name" value="AGRIN"/>
    <property type="match status" value="1"/>
</dbReference>
<feature type="domain" description="Kazal-like" evidence="2">
    <location>
        <begin position="27"/>
        <end position="75"/>
    </location>
</feature>
<keyword evidence="4" id="KW-1185">Reference proteome</keyword>
<dbReference type="PANTHER" id="PTHR10913">
    <property type="entry name" value="FOLLISTATIN-RELATED"/>
    <property type="match status" value="1"/>
</dbReference>
<dbReference type="FunFam" id="3.30.60.30:FF:000024">
    <property type="entry name" value="Transmembrane agrin"/>
    <property type="match status" value="1"/>
</dbReference>
<accession>A0A8C4Q792</accession>
<proteinExistence type="predicted"/>
<dbReference type="SUPFAM" id="SSF100895">
    <property type="entry name" value="Kazal-type serine protease inhibitors"/>
    <property type="match status" value="1"/>
</dbReference>
<keyword evidence="1" id="KW-1015">Disulfide bond</keyword>
<reference evidence="3" key="1">
    <citation type="submission" date="2025-08" db="UniProtKB">
        <authorList>
            <consortium name="Ensembl"/>
        </authorList>
    </citation>
    <scope>IDENTIFICATION</scope>
</reference>
<reference evidence="3" key="2">
    <citation type="submission" date="2025-09" db="UniProtKB">
        <authorList>
            <consortium name="Ensembl"/>
        </authorList>
    </citation>
    <scope>IDENTIFICATION</scope>
</reference>
<dbReference type="InterPro" id="IPR036058">
    <property type="entry name" value="Kazal_dom_sf"/>
</dbReference>
<protein>
    <recommendedName>
        <fullName evidence="2">Kazal-like domain-containing protein</fullName>
    </recommendedName>
</protein>
<dbReference type="AlphaFoldDB" id="A0A8C4Q792"/>
<evidence type="ECO:0000313" key="3">
    <source>
        <dbReference type="Ensembl" id="ENSEBUP00000010884.1"/>
    </source>
</evidence>
<organism evidence="3 4">
    <name type="scientific">Eptatretus burgeri</name>
    <name type="common">Inshore hagfish</name>
    <dbReference type="NCBI Taxonomy" id="7764"/>
    <lineage>
        <taxon>Eukaryota</taxon>
        <taxon>Metazoa</taxon>
        <taxon>Chordata</taxon>
        <taxon>Craniata</taxon>
        <taxon>Vertebrata</taxon>
        <taxon>Cyclostomata</taxon>
        <taxon>Myxini</taxon>
        <taxon>Myxiniformes</taxon>
        <taxon>Myxinidae</taxon>
        <taxon>Eptatretinae</taxon>
        <taxon>Eptatretus</taxon>
    </lineage>
</organism>
<dbReference type="InterPro" id="IPR003645">
    <property type="entry name" value="Fol_N"/>
</dbReference>
<dbReference type="CDD" id="cd00104">
    <property type="entry name" value="KAZAL_FS"/>
    <property type="match status" value="1"/>
</dbReference>
<dbReference type="Ensembl" id="ENSEBUT00000011441.1">
    <property type="protein sequence ID" value="ENSEBUP00000010884.1"/>
    <property type="gene ID" value="ENSEBUG00000006997.1"/>
</dbReference>
<dbReference type="SMART" id="SM00274">
    <property type="entry name" value="FOLN"/>
    <property type="match status" value="1"/>
</dbReference>
<dbReference type="InterPro" id="IPR050653">
    <property type="entry name" value="Prot_Inhib_GrowthFact_Antg"/>
</dbReference>
<dbReference type="InterPro" id="IPR002350">
    <property type="entry name" value="Kazal_dom"/>
</dbReference>
<dbReference type="GO" id="GO:0030154">
    <property type="term" value="P:cell differentiation"/>
    <property type="evidence" value="ECO:0007669"/>
    <property type="project" value="TreeGrafter"/>
</dbReference>
<dbReference type="Gene3D" id="3.30.60.30">
    <property type="match status" value="1"/>
</dbReference>
<dbReference type="OMA" id="HACKYAV"/>
<evidence type="ECO:0000313" key="4">
    <source>
        <dbReference type="Proteomes" id="UP000694388"/>
    </source>
</evidence>
<dbReference type="Pfam" id="PF07648">
    <property type="entry name" value="Kazal_2"/>
    <property type="match status" value="1"/>
</dbReference>
<sequence>MLCMGHSCSYGAVCERDAKEPHRAICVCHRSSCPTHARPVCGHNGLTYKNECHLRMEECSLQRRIRILSQGPCGEAYRVSLKVYTWGKGQGS</sequence>
<evidence type="ECO:0000256" key="1">
    <source>
        <dbReference type="ARBA" id="ARBA00023157"/>
    </source>
</evidence>
<dbReference type="GO" id="GO:0005576">
    <property type="term" value="C:extracellular region"/>
    <property type="evidence" value="ECO:0007669"/>
    <property type="project" value="TreeGrafter"/>
</dbReference>
<dbReference type="Proteomes" id="UP000694388">
    <property type="component" value="Unplaced"/>
</dbReference>
<dbReference type="SMART" id="SM00280">
    <property type="entry name" value="KAZAL"/>
    <property type="match status" value="1"/>
</dbReference>